<protein>
    <submittedName>
        <fullName evidence="2">Uncharacterized protein</fullName>
    </submittedName>
</protein>
<accession>A0A735RD01</accession>
<gene>
    <name evidence="2" type="ORF">GND69_000447</name>
</gene>
<reference evidence="2" key="1">
    <citation type="journal article" date="2018" name="Genome Biol.">
        <title>SKESA: strategic k-mer extension for scrupulous assemblies.</title>
        <authorList>
            <person name="Souvorov A."/>
            <person name="Agarwala R."/>
            <person name="Lipman D.J."/>
        </authorList>
    </citation>
    <scope>NUCLEOTIDE SEQUENCE</scope>
    <source>
        <strain evidence="2">128-87</strain>
    </source>
</reference>
<dbReference type="AlphaFoldDB" id="A0A735RD01"/>
<dbReference type="RefSeq" id="WP_121767681.1">
    <property type="nucleotide sequence ID" value="NZ_PVNQ01000003.1"/>
</dbReference>
<keyword evidence="1" id="KW-0732">Signal</keyword>
<feature type="signal peptide" evidence="1">
    <location>
        <begin position="1"/>
        <end position="21"/>
    </location>
</feature>
<evidence type="ECO:0000256" key="1">
    <source>
        <dbReference type="SAM" id="SignalP"/>
    </source>
</evidence>
<name>A0A735RD01_SALDZ</name>
<reference evidence="2" key="2">
    <citation type="submission" date="2018-07" db="EMBL/GenBank/DDBJ databases">
        <authorList>
            <consortium name="NCBI Pathogen Detection Project"/>
        </authorList>
    </citation>
    <scope>NUCLEOTIDE SEQUENCE</scope>
    <source>
        <strain evidence="2">128-87</strain>
    </source>
</reference>
<comment type="caution">
    <text evidence="2">The sequence shown here is derived from an EMBL/GenBank/DDBJ whole genome shotgun (WGS) entry which is preliminary data.</text>
</comment>
<sequence>MKKLTLAVAAATLAMATTAYANPTYNAEGSAGTTGEVTSSTSFVYTANANTSTPIYTTNIVTGNEAVAHGVLADTTFVVPDGVQSAKLAATYSGANSSALEATFAGNTNSVATVKTGVKTLSKGDGLHILLQNTSGSSLNAGATIVTYNVTTYTD</sequence>
<evidence type="ECO:0000313" key="2">
    <source>
        <dbReference type="EMBL" id="HAE7120788.1"/>
    </source>
</evidence>
<organism evidence="2">
    <name type="scientific">Salmonella enterica subsp. diarizonae serovar 48:i:z</name>
    <dbReference type="NCBI Taxonomy" id="1192842"/>
    <lineage>
        <taxon>Bacteria</taxon>
        <taxon>Pseudomonadati</taxon>
        <taxon>Pseudomonadota</taxon>
        <taxon>Gammaproteobacteria</taxon>
        <taxon>Enterobacterales</taxon>
        <taxon>Enterobacteriaceae</taxon>
        <taxon>Salmonella</taxon>
    </lineage>
</organism>
<feature type="chain" id="PRO_5028398620" evidence="1">
    <location>
        <begin position="22"/>
        <end position="155"/>
    </location>
</feature>
<dbReference type="EMBL" id="DAASUW010000002">
    <property type="protein sequence ID" value="HAE7120788.1"/>
    <property type="molecule type" value="Genomic_DNA"/>
</dbReference>
<proteinExistence type="predicted"/>